<evidence type="ECO:0000256" key="3">
    <source>
        <dbReference type="ARBA" id="ARBA00022989"/>
    </source>
</evidence>
<keyword evidence="5" id="KW-0997">Cell inner membrane</keyword>
<dbReference type="OrthoDB" id="9788219at2"/>
<dbReference type="Proteomes" id="UP000305888">
    <property type="component" value="Chromosome"/>
</dbReference>
<comment type="similarity">
    <text evidence="5">Belongs to the YciB family.</text>
</comment>
<dbReference type="RefSeq" id="WP_138574665.1">
    <property type="nucleotide sequence ID" value="NZ_CP040818.1"/>
</dbReference>
<dbReference type="KEGG" id="ppru:FDP22_14235"/>
<keyword evidence="2 5" id="KW-0812">Transmembrane</keyword>
<dbReference type="PANTHER" id="PTHR36917">
    <property type="entry name" value="INTRACELLULAR SEPTATION PROTEIN A-RELATED"/>
    <property type="match status" value="1"/>
</dbReference>
<keyword evidence="4 5" id="KW-0472">Membrane</keyword>
<organism evidence="6 7">
    <name type="scientific">Paroceanicella profunda</name>
    <dbReference type="NCBI Taxonomy" id="2579971"/>
    <lineage>
        <taxon>Bacteria</taxon>
        <taxon>Pseudomonadati</taxon>
        <taxon>Pseudomonadota</taxon>
        <taxon>Alphaproteobacteria</taxon>
        <taxon>Rhodobacterales</taxon>
        <taxon>Paracoccaceae</taxon>
        <taxon>Paroceanicella</taxon>
    </lineage>
</organism>
<comment type="subcellular location">
    <subcellularLocation>
        <location evidence="5">Cell inner membrane</location>
        <topology evidence="5">Multi-pass membrane protein</topology>
    </subcellularLocation>
</comment>
<keyword evidence="7" id="KW-1185">Reference proteome</keyword>
<feature type="transmembrane region" description="Helical" evidence="5">
    <location>
        <begin position="145"/>
        <end position="162"/>
    </location>
</feature>
<keyword evidence="3 5" id="KW-1133">Transmembrane helix</keyword>
<feature type="transmembrane region" description="Helical" evidence="5">
    <location>
        <begin position="103"/>
        <end position="125"/>
    </location>
</feature>
<comment type="function">
    <text evidence="5">Plays a role in cell envelope biogenesis, maintenance of cell envelope integrity and membrane homeostasis.</text>
</comment>
<feature type="transmembrane region" description="Helical" evidence="5">
    <location>
        <begin position="73"/>
        <end position="91"/>
    </location>
</feature>
<evidence type="ECO:0000256" key="4">
    <source>
        <dbReference type="ARBA" id="ARBA00023136"/>
    </source>
</evidence>
<evidence type="ECO:0000256" key="2">
    <source>
        <dbReference type="ARBA" id="ARBA00022692"/>
    </source>
</evidence>
<name>A0A5B8G103_9RHOB</name>
<dbReference type="EMBL" id="CP040818">
    <property type="protein sequence ID" value="QDL92839.1"/>
    <property type="molecule type" value="Genomic_DNA"/>
</dbReference>
<sequence length="199" mass="22336">MAGKPLNPVLKLVLELGPVFAFFLTYRLSTADPALPAEQAELARMIFATSVFIPLVLAALAVSWWISRTLPKMAALTALVVVVFGGLTIALKDDTFFKMKPTIIYGLFAVILGVGLMRGQSYLQYLMGEVFRMKSAGWMLFTRRFALYFACLAVANELVWRTQDTDTWVTFRTFVLPLATFVFILTQAPLLGRYMEKDE</sequence>
<accession>A0A5B8G103</accession>
<feature type="transmembrane region" description="Helical" evidence="5">
    <location>
        <begin position="12"/>
        <end position="30"/>
    </location>
</feature>
<dbReference type="InterPro" id="IPR006008">
    <property type="entry name" value="YciB"/>
</dbReference>
<feature type="transmembrane region" description="Helical" evidence="5">
    <location>
        <begin position="174"/>
        <end position="192"/>
    </location>
</feature>
<evidence type="ECO:0000256" key="5">
    <source>
        <dbReference type="HAMAP-Rule" id="MF_00189"/>
    </source>
</evidence>
<feature type="transmembrane region" description="Helical" evidence="5">
    <location>
        <begin position="42"/>
        <end position="66"/>
    </location>
</feature>
<dbReference type="Pfam" id="PF04279">
    <property type="entry name" value="IspA"/>
    <property type="match status" value="1"/>
</dbReference>
<dbReference type="PANTHER" id="PTHR36917:SF1">
    <property type="entry name" value="INNER MEMBRANE-SPANNING PROTEIN YCIB"/>
    <property type="match status" value="1"/>
</dbReference>
<dbReference type="HAMAP" id="MF_00189">
    <property type="entry name" value="YciB"/>
    <property type="match status" value="1"/>
</dbReference>
<evidence type="ECO:0000256" key="1">
    <source>
        <dbReference type="ARBA" id="ARBA00022475"/>
    </source>
</evidence>
<evidence type="ECO:0000313" key="7">
    <source>
        <dbReference type="Proteomes" id="UP000305888"/>
    </source>
</evidence>
<reference evidence="6 7" key="1">
    <citation type="submission" date="2019-06" db="EMBL/GenBank/DDBJ databases">
        <title>Genome sequence of Rhodobacteraceae bacterium D4M1.</title>
        <authorList>
            <person name="Cao J."/>
        </authorList>
    </citation>
    <scope>NUCLEOTIDE SEQUENCE [LARGE SCALE GENOMIC DNA]</scope>
    <source>
        <strain evidence="6 7">D4M1</strain>
    </source>
</reference>
<keyword evidence="1 5" id="KW-1003">Cell membrane</keyword>
<evidence type="ECO:0000313" key="6">
    <source>
        <dbReference type="EMBL" id="QDL92839.1"/>
    </source>
</evidence>
<gene>
    <name evidence="5" type="primary">yciB</name>
    <name evidence="6" type="ORF">FDP22_14235</name>
</gene>
<protein>
    <recommendedName>
        <fullName evidence="5">Inner membrane-spanning protein YciB</fullName>
    </recommendedName>
</protein>
<dbReference type="AlphaFoldDB" id="A0A5B8G103"/>
<dbReference type="GO" id="GO:0005886">
    <property type="term" value="C:plasma membrane"/>
    <property type="evidence" value="ECO:0007669"/>
    <property type="project" value="UniProtKB-SubCell"/>
</dbReference>
<proteinExistence type="inferred from homology"/>